<evidence type="ECO:0000256" key="1">
    <source>
        <dbReference type="SAM" id="Phobius"/>
    </source>
</evidence>
<dbReference type="WBParaSite" id="ALUE_0001459301-mRNA-1">
    <property type="protein sequence ID" value="ALUE_0001459301-mRNA-1"/>
    <property type="gene ID" value="ALUE_0001459301"/>
</dbReference>
<organism evidence="2 3">
    <name type="scientific">Ascaris lumbricoides</name>
    <name type="common">Giant roundworm</name>
    <dbReference type="NCBI Taxonomy" id="6252"/>
    <lineage>
        <taxon>Eukaryota</taxon>
        <taxon>Metazoa</taxon>
        <taxon>Ecdysozoa</taxon>
        <taxon>Nematoda</taxon>
        <taxon>Chromadorea</taxon>
        <taxon>Rhabditida</taxon>
        <taxon>Spirurina</taxon>
        <taxon>Ascaridomorpha</taxon>
        <taxon>Ascaridoidea</taxon>
        <taxon>Ascarididae</taxon>
        <taxon>Ascaris</taxon>
    </lineage>
</organism>
<proteinExistence type="predicted"/>
<evidence type="ECO:0000313" key="3">
    <source>
        <dbReference type="WBParaSite" id="ALUE_0001459301-mRNA-1"/>
    </source>
</evidence>
<reference evidence="3" key="1">
    <citation type="submission" date="2017-02" db="UniProtKB">
        <authorList>
            <consortium name="WormBaseParasite"/>
        </authorList>
    </citation>
    <scope>IDENTIFICATION</scope>
</reference>
<feature type="transmembrane region" description="Helical" evidence="1">
    <location>
        <begin position="9"/>
        <end position="27"/>
    </location>
</feature>
<keyword evidence="2" id="KW-1185">Reference proteome</keyword>
<name>A0A0M3IAI5_ASCLU</name>
<sequence>MNEKKRAKYLIFFLIEIVSNLLSYCAFSRQNSNHYVSCY</sequence>
<keyword evidence="1" id="KW-0472">Membrane</keyword>
<dbReference type="AlphaFoldDB" id="A0A0M3IAI5"/>
<keyword evidence="1" id="KW-1133">Transmembrane helix</keyword>
<protein>
    <submittedName>
        <fullName evidence="3">Uncharacterized protein</fullName>
    </submittedName>
</protein>
<keyword evidence="1" id="KW-0812">Transmembrane</keyword>
<dbReference type="Proteomes" id="UP000036681">
    <property type="component" value="Unplaced"/>
</dbReference>
<accession>A0A0M3IAI5</accession>
<evidence type="ECO:0000313" key="2">
    <source>
        <dbReference type="Proteomes" id="UP000036681"/>
    </source>
</evidence>